<organism evidence="1">
    <name type="scientific">Lygus hesperus</name>
    <name type="common">Western plant bug</name>
    <dbReference type="NCBI Taxonomy" id="30085"/>
    <lineage>
        <taxon>Eukaryota</taxon>
        <taxon>Metazoa</taxon>
        <taxon>Ecdysozoa</taxon>
        <taxon>Arthropoda</taxon>
        <taxon>Hexapoda</taxon>
        <taxon>Insecta</taxon>
        <taxon>Pterygota</taxon>
        <taxon>Neoptera</taxon>
        <taxon>Paraneoptera</taxon>
        <taxon>Hemiptera</taxon>
        <taxon>Heteroptera</taxon>
        <taxon>Panheteroptera</taxon>
        <taxon>Cimicomorpha</taxon>
        <taxon>Miridae</taxon>
        <taxon>Mirini</taxon>
        <taxon>Lygus</taxon>
    </lineage>
</organism>
<reference evidence="1" key="1">
    <citation type="journal article" date="2014" name="PLoS ONE">
        <title>Transcriptome-Based Identification of ABC Transporters in the Western Tarnished Plant Bug Lygus hesperus.</title>
        <authorList>
            <person name="Hull J.J."/>
            <person name="Chaney K."/>
            <person name="Geib S.M."/>
            <person name="Fabrick J.A."/>
            <person name="Brent C.S."/>
            <person name="Walsh D."/>
            <person name="Lavine L.C."/>
        </authorList>
    </citation>
    <scope>NUCLEOTIDE SEQUENCE</scope>
</reference>
<dbReference type="SUPFAM" id="SSF52799">
    <property type="entry name" value="(Phosphotyrosine protein) phosphatases II"/>
    <property type="match status" value="1"/>
</dbReference>
<sequence>MISGAPYFRLVPKFNIAGVAQANQSAIKTVINELQRANIAGPIIWINLREEPLVYINNAAHIVRERNDPLKPMIIPNVTGRVIESMEAKLKEEVLQEASDNGGNISVYV</sequence>
<dbReference type="Pfam" id="PF14566">
    <property type="entry name" value="PTPlike_phytase"/>
    <property type="match status" value="1"/>
</dbReference>
<protein>
    <submittedName>
        <fullName evidence="1">Paladin</fullName>
    </submittedName>
</protein>
<accession>A0A0A9XQL6</accession>
<reference evidence="2" key="3">
    <citation type="journal article" date="2016" name="Gigascience">
        <title>De novo construction of an expanded transcriptome assembly for the western tarnished plant bug, Lygus hesperus.</title>
        <authorList>
            <person name="Tassone E.E."/>
            <person name="Geib S.M."/>
            <person name="Hall B."/>
            <person name="Fabrick J.A."/>
            <person name="Brent C.S."/>
            <person name="Hull J.J."/>
        </authorList>
    </citation>
    <scope>NUCLEOTIDE SEQUENCE</scope>
</reference>
<name>A0A0A9XQL6_LYGHE</name>
<evidence type="ECO:0000313" key="1">
    <source>
        <dbReference type="EMBL" id="JAG22249.1"/>
    </source>
</evidence>
<proteinExistence type="predicted"/>
<gene>
    <name evidence="1" type="primary">PALD</name>
    <name evidence="1" type="ORF">CM83_19666</name>
    <name evidence="2" type="ORF">g.3543</name>
</gene>
<evidence type="ECO:0000313" key="2">
    <source>
        <dbReference type="EMBL" id="JAQ06108.1"/>
    </source>
</evidence>
<dbReference type="AlphaFoldDB" id="A0A0A9XQL6"/>
<dbReference type="EMBL" id="GBHO01021355">
    <property type="protein sequence ID" value="JAG22249.1"/>
    <property type="molecule type" value="Transcribed_RNA"/>
</dbReference>
<dbReference type="InterPro" id="IPR029021">
    <property type="entry name" value="Prot-tyrosine_phosphatase-like"/>
</dbReference>
<reference evidence="1" key="2">
    <citation type="submission" date="2014-07" db="EMBL/GenBank/DDBJ databases">
        <authorList>
            <person name="Hull J."/>
        </authorList>
    </citation>
    <scope>NUCLEOTIDE SEQUENCE</scope>
</reference>
<dbReference type="Gene3D" id="3.90.190.10">
    <property type="entry name" value="Protein tyrosine phosphatase superfamily"/>
    <property type="match status" value="1"/>
</dbReference>
<dbReference type="EMBL" id="GDHC01012521">
    <property type="protein sequence ID" value="JAQ06108.1"/>
    <property type="molecule type" value="Transcribed_RNA"/>
</dbReference>